<accession>A0ABV1YKH9</accession>
<keyword evidence="2" id="KW-1185">Reference proteome</keyword>
<protein>
    <recommendedName>
        <fullName evidence="3">TIGR02270 family protein</fullName>
    </recommendedName>
</protein>
<dbReference type="InterPro" id="IPR016024">
    <property type="entry name" value="ARM-type_fold"/>
</dbReference>
<evidence type="ECO:0008006" key="3">
    <source>
        <dbReference type="Google" id="ProtNLM"/>
    </source>
</evidence>
<name>A0ABV1YKH9_9HYPH</name>
<gene>
    <name evidence="1" type="ORF">NKI33_22410</name>
</gene>
<dbReference type="SUPFAM" id="SSF48371">
    <property type="entry name" value="ARM repeat"/>
    <property type="match status" value="1"/>
</dbReference>
<evidence type="ECO:0000313" key="2">
    <source>
        <dbReference type="Proteomes" id="UP001464387"/>
    </source>
</evidence>
<reference evidence="1 2" key="1">
    <citation type="journal article" date="2024" name="Proc. Natl. Acad. Sci. U.S.A.">
        <title>The evolutionary genomics of adaptation to stress in wild rhizobium bacteria.</title>
        <authorList>
            <person name="Kehlet-Delgado H."/>
            <person name="Montoya A.P."/>
            <person name="Jensen K.T."/>
            <person name="Wendlandt C.E."/>
            <person name="Dexheimer C."/>
            <person name="Roberts M."/>
            <person name="Torres Martinez L."/>
            <person name="Friesen M.L."/>
            <person name="Griffitts J.S."/>
            <person name="Porter S.S."/>
        </authorList>
    </citation>
    <scope>NUCLEOTIDE SEQUENCE [LARGE SCALE GENOMIC DNA]</scope>
    <source>
        <strain evidence="1 2">M0729</strain>
    </source>
</reference>
<sequence length="387" mass="42827">MQRLATIPAIVDQHAEDAAFLWSRRRREIDGPLLDEIDIGRIDQRLDANLQGLFASGEAAWAAASARFSDYPEAPELFVMACLALHWELEKQLATVVEAAAALGETGINAISGAIARTPRAKLRSFVANWVDSRETILKCIGLSALWHHRVDAGPRLGELVANGHAEVRSRALRLAGALRRRDLLPLVAERLATDQPQERLAASLAACLLGARRAALPVLDELLASANVSPGKVFDIRLLASAENGAKTWLRKFLDQPTSRQPALAATGLLGDRSIVPWLIERMREPQSAYAAGLAWRDLFDVDFNDTDVFIVDPASLGEQFADTEETSLPFAERANAWWDEGRGPGKHKQFRSMRKHRLAAIRASFDSPDLPLANWRRTQRFPAWM</sequence>
<organism evidence="1 2">
    <name type="scientific">Mesorhizobium opportunistum</name>
    <dbReference type="NCBI Taxonomy" id="593909"/>
    <lineage>
        <taxon>Bacteria</taxon>
        <taxon>Pseudomonadati</taxon>
        <taxon>Pseudomonadota</taxon>
        <taxon>Alphaproteobacteria</taxon>
        <taxon>Hyphomicrobiales</taxon>
        <taxon>Phyllobacteriaceae</taxon>
        <taxon>Mesorhizobium</taxon>
    </lineage>
</organism>
<dbReference type="Proteomes" id="UP001464387">
    <property type="component" value="Unassembled WGS sequence"/>
</dbReference>
<comment type="caution">
    <text evidence="1">The sequence shown here is derived from an EMBL/GenBank/DDBJ whole genome shotgun (WGS) entry which is preliminary data.</text>
</comment>
<dbReference type="EMBL" id="JAMYPJ010000036">
    <property type="protein sequence ID" value="MER8935693.1"/>
    <property type="molecule type" value="Genomic_DNA"/>
</dbReference>
<evidence type="ECO:0000313" key="1">
    <source>
        <dbReference type="EMBL" id="MER8935693.1"/>
    </source>
</evidence>
<dbReference type="RefSeq" id="WP_287274918.1">
    <property type="nucleotide sequence ID" value="NZ_JAMYMY010000039.1"/>
</dbReference>
<proteinExistence type="predicted"/>